<dbReference type="PANTHER" id="PTHR16291:SF0">
    <property type="entry name" value="NUCLEAR CAP-BINDING PROTEIN SUBUNIT 3"/>
    <property type="match status" value="1"/>
</dbReference>
<organism evidence="2 3">
    <name type="scientific">Lophiostoma macrostomum CBS 122681</name>
    <dbReference type="NCBI Taxonomy" id="1314788"/>
    <lineage>
        <taxon>Eukaryota</taxon>
        <taxon>Fungi</taxon>
        <taxon>Dikarya</taxon>
        <taxon>Ascomycota</taxon>
        <taxon>Pezizomycotina</taxon>
        <taxon>Dothideomycetes</taxon>
        <taxon>Pleosporomycetidae</taxon>
        <taxon>Pleosporales</taxon>
        <taxon>Lophiostomataceae</taxon>
        <taxon>Lophiostoma</taxon>
    </lineage>
</organism>
<dbReference type="EMBL" id="MU004332">
    <property type="protein sequence ID" value="KAF2656759.1"/>
    <property type="molecule type" value="Genomic_DNA"/>
</dbReference>
<sequence>MDSNIMDVDYDISLDVEPGMEPEHVQQVEQPTVQTIETRPSDTADEPIPAAYFENLEETVPFPEALNLQGVDELGPNAPIDFALEHFPEQRPERLRWINDTSVNILYYDAQSASEALIALTSPAAGDPNSIPAQTSRVAKPYSLKPDVILRIRQANSGDQKPKNAAHRSEYYKRYPQARERAPKRDRREEAPTYLDYDGEGSGERNGRSTSFDEAMYDDAPPARDPGRGRRNDTRDRSIRDRGDRNNVDRYRPGSNSPRESRFGRLRGRSASPDSEEDGRLGFAENGTANRRYRSRSRGDRRRRSRSRDRDYRPRRSNLETDRWEKDRFEDNGRWTKPSTNGRLSNDTFPHKEAMSNHRRSDAHDETNSKGSLLSRMTKDGKPLAPVRSLASRITRDEPAKGSLMSRITRGNEESNYGRLKDDFSTPQDNDFEEPVSSRGDLASRMTRGNGRGNSRRHSEQDNGFNIRGTAPQQEGFAIRGAAGGA</sequence>
<accession>A0A6A6T9Y3</accession>
<evidence type="ECO:0000256" key="1">
    <source>
        <dbReference type="SAM" id="MobiDB-lite"/>
    </source>
</evidence>
<dbReference type="Pfam" id="PF10309">
    <property type="entry name" value="NCBP3"/>
    <property type="match status" value="1"/>
</dbReference>
<proteinExistence type="predicted"/>
<feature type="compositionally biased region" description="Basic and acidic residues" evidence="1">
    <location>
        <begin position="221"/>
        <end position="252"/>
    </location>
</feature>
<dbReference type="Proteomes" id="UP000799324">
    <property type="component" value="Unassembled WGS sequence"/>
</dbReference>
<feature type="compositionally biased region" description="Basic residues" evidence="1">
    <location>
        <begin position="291"/>
        <end position="307"/>
    </location>
</feature>
<dbReference type="AlphaFoldDB" id="A0A6A6T9Y3"/>
<name>A0A6A6T9Y3_9PLEO</name>
<dbReference type="OrthoDB" id="422106at2759"/>
<gene>
    <name evidence="2" type="ORF">K491DRAFT_691616</name>
</gene>
<dbReference type="GO" id="GO:0000340">
    <property type="term" value="F:RNA 7-methylguanosine cap binding"/>
    <property type="evidence" value="ECO:0007669"/>
    <property type="project" value="InterPro"/>
</dbReference>
<feature type="region of interest" description="Disordered" evidence="1">
    <location>
        <begin position="153"/>
        <end position="486"/>
    </location>
</feature>
<keyword evidence="3" id="KW-1185">Reference proteome</keyword>
<feature type="compositionally biased region" description="Basic and acidic residues" evidence="1">
    <location>
        <begin position="308"/>
        <end position="334"/>
    </location>
</feature>
<evidence type="ECO:0000313" key="3">
    <source>
        <dbReference type="Proteomes" id="UP000799324"/>
    </source>
</evidence>
<dbReference type="PANTHER" id="PTHR16291">
    <property type="entry name" value="NUCLEAR CAP-BINDING PROTEIN SUBUNIT 3"/>
    <property type="match status" value="1"/>
</dbReference>
<feature type="compositionally biased region" description="Basic and acidic residues" evidence="1">
    <location>
        <begin position="167"/>
        <end position="191"/>
    </location>
</feature>
<protein>
    <submittedName>
        <fullName evidence="2">Uncharacterized protein</fullName>
    </submittedName>
</protein>
<reference evidence="2" key="1">
    <citation type="journal article" date="2020" name="Stud. Mycol.">
        <title>101 Dothideomycetes genomes: a test case for predicting lifestyles and emergence of pathogens.</title>
        <authorList>
            <person name="Haridas S."/>
            <person name="Albert R."/>
            <person name="Binder M."/>
            <person name="Bloem J."/>
            <person name="Labutti K."/>
            <person name="Salamov A."/>
            <person name="Andreopoulos B."/>
            <person name="Baker S."/>
            <person name="Barry K."/>
            <person name="Bills G."/>
            <person name="Bluhm B."/>
            <person name="Cannon C."/>
            <person name="Castanera R."/>
            <person name="Culley D."/>
            <person name="Daum C."/>
            <person name="Ezra D."/>
            <person name="Gonzalez J."/>
            <person name="Henrissat B."/>
            <person name="Kuo A."/>
            <person name="Liang C."/>
            <person name="Lipzen A."/>
            <person name="Lutzoni F."/>
            <person name="Magnuson J."/>
            <person name="Mondo S."/>
            <person name="Nolan M."/>
            <person name="Ohm R."/>
            <person name="Pangilinan J."/>
            <person name="Park H.-J."/>
            <person name="Ramirez L."/>
            <person name="Alfaro M."/>
            <person name="Sun H."/>
            <person name="Tritt A."/>
            <person name="Yoshinaga Y."/>
            <person name="Zwiers L.-H."/>
            <person name="Turgeon B."/>
            <person name="Goodwin S."/>
            <person name="Spatafora J."/>
            <person name="Crous P."/>
            <person name="Grigoriev I."/>
        </authorList>
    </citation>
    <scope>NUCLEOTIDE SEQUENCE</scope>
    <source>
        <strain evidence="2">CBS 122681</strain>
    </source>
</reference>
<dbReference type="GO" id="GO:0003729">
    <property type="term" value="F:mRNA binding"/>
    <property type="evidence" value="ECO:0007669"/>
    <property type="project" value="InterPro"/>
</dbReference>
<feature type="compositionally biased region" description="Polar residues" evidence="1">
    <location>
        <begin position="337"/>
        <end position="348"/>
    </location>
</feature>
<feature type="compositionally biased region" description="Basic and acidic residues" evidence="1">
    <location>
        <begin position="349"/>
        <end position="368"/>
    </location>
</feature>
<dbReference type="InterPro" id="IPR019416">
    <property type="entry name" value="NCBP3"/>
</dbReference>
<evidence type="ECO:0000313" key="2">
    <source>
        <dbReference type="EMBL" id="KAF2656759.1"/>
    </source>
</evidence>
<dbReference type="GO" id="GO:0005634">
    <property type="term" value="C:nucleus"/>
    <property type="evidence" value="ECO:0007669"/>
    <property type="project" value="TreeGrafter"/>
</dbReference>